<keyword evidence="3" id="KW-0675">Receptor</keyword>
<keyword evidence="1" id="KW-1133">Transmembrane helix</keyword>
<dbReference type="SUPFAM" id="SSF52200">
    <property type="entry name" value="Toll/Interleukin receptor TIR domain"/>
    <property type="match status" value="1"/>
</dbReference>
<dbReference type="SMART" id="SM00255">
    <property type="entry name" value="TIR"/>
    <property type="match status" value="1"/>
</dbReference>
<dbReference type="PROSITE" id="PS50104">
    <property type="entry name" value="TIR"/>
    <property type="match status" value="1"/>
</dbReference>
<evidence type="ECO:0000313" key="3">
    <source>
        <dbReference type="EMBL" id="TDC65984.1"/>
    </source>
</evidence>
<evidence type="ECO:0000256" key="1">
    <source>
        <dbReference type="SAM" id="Phobius"/>
    </source>
</evidence>
<dbReference type="AlphaFoldDB" id="A0A4R4STB5"/>
<keyword evidence="4" id="KW-1185">Reference proteome</keyword>
<dbReference type="Proteomes" id="UP000295345">
    <property type="component" value="Unassembled WGS sequence"/>
</dbReference>
<dbReference type="Gene3D" id="3.40.50.10140">
    <property type="entry name" value="Toll/interleukin-1 receptor homology (TIR) domain"/>
    <property type="match status" value="1"/>
</dbReference>
<reference evidence="3 4" key="1">
    <citation type="submission" date="2019-03" db="EMBL/GenBank/DDBJ databases">
        <title>Draft genome sequences of novel Actinobacteria.</title>
        <authorList>
            <person name="Sahin N."/>
            <person name="Ay H."/>
            <person name="Saygin H."/>
        </authorList>
    </citation>
    <scope>NUCLEOTIDE SEQUENCE [LARGE SCALE GENOMIC DNA]</scope>
    <source>
        <strain evidence="3 4">DSM 41900</strain>
    </source>
</reference>
<keyword evidence="1" id="KW-0812">Transmembrane</keyword>
<organism evidence="3 4">
    <name type="scientific">Streptomyces hainanensis</name>
    <dbReference type="NCBI Taxonomy" id="402648"/>
    <lineage>
        <taxon>Bacteria</taxon>
        <taxon>Bacillati</taxon>
        <taxon>Actinomycetota</taxon>
        <taxon>Actinomycetes</taxon>
        <taxon>Kitasatosporales</taxon>
        <taxon>Streptomycetaceae</taxon>
        <taxon>Streptomyces</taxon>
    </lineage>
</organism>
<protein>
    <submittedName>
        <fullName evidence="3">Toll/interleukin-1 receptor domain-containing protein</fullName>
    </submittedName>
</protein>
<dbReference type="RefSeq" id="WP_132821350.1">
    <property type="nucleotide sequence ID" value="NZ_SMKI01000465.1"/>
</dbReference>
<feature type="transmembrane region" description="Helical" evidence="1">
    <location>
        <begin position="6"/>
        <end position="27"/>
    </location>
</feature>
<feature type="domain" description="TIR" evidence="2">
    <location>
        <begin position="46"/>
        <end position="179"/>
    </location>
</feature>
<keyword evidence="1" id="KW-0472">Membrane</keyword>
<proteinExistence type="predicted"/>
<comment type="caution">
    <text evidence="3">The sequence shown here is derived from an EMBL/GenBank/DDBJ whole genome shotgun (WGS) entry which is preliminary data.</text>
</comment>
<dbReference type="OrthoDB" id="3483208at2"/>
<dbReference type="InterPro" id="IPR000157">
    <property type="entry name" value="TIR_dom"/>
</dbReference>
<evidence type="ECO:0000313" key="4">
    <source>
        <dbReference type="Proteomes" id="UP000295345"/>
    </source>
</evidence>
<sequence>MGAPELVLSVVGTLAGVLGTYFGYLGVRRTRRRPDPDPPAPPPASGAYDVFVAYGDDDRDWVREFARRLSAAGVRVAYDEVVARPGGVRVHSLEQGIRDAAHGLLVFGPTALAGGWVRQEYHALMQRSIETGRLFVPVLVGDVELPGFAATRFAADFRGVDEATYARRLDEIVRALRAS</sequence>
<dbReference type="GO" id="GO:0007165">
    <property type="term" value="P:signal transduction"/>
    <property type="evidence" value="ECO:0007669"/>
    <property type="project" value="InterPro"/>
</dbReference>
<dbReference type="InterPro" id="IPR035897">
    <property type="entry name" value="Toll_tir_struct_dom_sf"/>
</dbReference>
<dbReference type="EMBL" id="SMKI01000465">
    <property type="protein sequence ID" value="TDC65984.1"/>
    <property type="molecule type" value="Genomic_DNA"/>
</dbReference>
<accession>A0A4R4STB5</accession>
<evidence type="ECO:0000259" key="2">
    <source>
        <dbReference type="PROSITE" id="PS50104"/>
    </source>
</evidence>
<dbReference type="Pfam" id="PF13676">
    <property type="entry name" value="TIR_2"/>
    <property type="match status" value="1"/>
</dbReference>
<name>A0A4R4STB5_9ACTN</name>
<gene>
    <name evidence="3" type="ORF">E1283_30175</name>
</gene>